<dbReference type="Proteomes" id="UP000217676">
    <property type="component" value="Chromosome"/>
</dbReference>
<dbReference type="RefSeq" id="WP_359876815.1">
    <property type="nucleotide sequence ID" value="NZ_JBEYHT010000021.1"/>
</dbReference>
<protein>
    <submittedName>
        <fullName evidence="1">Uncharacterized protein</fullName>
    </submittedName>
</protein>
<dbReference type="AlphaFoldDB" id="A0A160P6I6"/>
<keyword evidence="2" id="KW-1185">Reference proteome</keyword>
<sequence>MDEDAWLDLHGLHPAGADLDEVRRLLREHIRRERRSQGDGDTALMKLCCVQLFHAGALDDVPLVWDAKTASFDADCSIDVQLLCGGGLDRTKRYLLSRRTTDGAADAALRRLLACEQAADFEDFTVERRSAWYTAYYGS</sequence>
<dbReference type="EMBL" id="AP017424">
    <property type="protein sequence ID" value="BAU87459.1"/>
    <property type="molecule type" value="Genomic_DNA"/>
</dbReference>
<gene>
    <name evidence="1" type="ORF">SLA_6593</name>
</gene>
<organism evidence="1 2">
    <name type="scientific">Streptomyces laurentii</name>
    <dbReference type="NCBI Taxonomy" id="39478"/>
    <lineage>
        <taxon>Bacteria</taxon>
        <taxon>Bacillati</taxon>
        <taxon>Actinomycetota</taxon>
        <taxon>Actinomycetes</taxon>
        <taxon>Kitasatosporales</taxon>
        <taxon>Streptomycetaceae</taxon>
        <taxon>Streptomyces</taxon>
    </lineage>
</organism>
<evidence type="ECO:0000313" key="2">
    <source>
        <dbReference type="Proteomes" id="UP000217676"/>
    </source>
</evidence>
<accession>A0A160P6I6</accession>
<dbReference type="KEGG" id="slau:SLA_6593"/>
<proteinExistence type="predicted"/>
<reference evidence="1 2" key="1">
    <citation type="journal article" date="2016" name="Genome Announc.">
        <title>Complete Genome Sequence of Thiostrepton-Producing Streptomyces laurentii ATCC 31255.</title>
        <authorList>
            <person name="Doi K."/>
            <person name="Fujino Y."/>
            <person name="Nagayoshi Y."/>
            <person name="Ohshima T."/>
            <person name="Ogata S."/>
        </authorList>
    </citation>
    <scope>NUCLEOTIDE SEQUENCE [LARGE SCALE GENOMIC DNA]</scope>
    <source>
        <strain evidence="1 2">ATCC 31255</strain>
    </source>
</reference>
<evidence type="ECO:0000313" key="1">
    <source>
        <dbReference type="EMBL" id="BAU87459.1"/>
    </source>
</evidence>
<name>A0A160P6I6_STRLU</name>